<comment type="caution">
    <text evidence="1">The sequence shown here is derived from an EMBL/GenBank/DDBJ whole genome shotgun (WGS) entry which is preliminary data.</text>
</comment>
<reference evidence="1" key="1">
    <citation type="submission" date="2021-04" db="EMBL/GenBank/DDBJ databases">
        <title>novel species isolated from subtropical streams in China.</title>
        <authorList>
            <person name="Lu H."/>
        </authorList>
    </citation>
    <scope>NUCLEOTIDE SEQUENCE</scope>
    <source>
        <strain evidence="1">FT137W</strain>
    </source>
</reference>
<organism evidence="1 2">
    <name type="scientific">Undibacterium fentianense</name>
    <dbReference type="NCBI Taxonomy" id="2828728"/>
    <lineage>
        <taxon>Bacteria</taxon>
        <taxon>Pseudomonadati</taxon>
        <taxon>Pseudomonadota</taxon>
        <taxon>Betaproteobacteria</taxon>
        <taxon>Burkholderiales</taxon>
        <taxon>Oxalobacteraceae</taxon>
        <taxon>Undibacterium</taxon>
    </lineage>
</organism>
<proteinExistence type="predicted"/>
<gene>
    <name evidence="1" type="ORF">KDM90_08855</name>
</gene>
<evidence type="ECO:0000313" key="2">
    <source>
        <dbReference type="Proteomes" id="UP000678545"/>
    </source>
</evidence>
<dbReference type="EMBL" id="JAGSPJ010000003">
    <property type="protein sequence ID" value="MBR7800106.1"/>
    <property type="molecule type" value="Genomic_DNA"/>
</dbReference>
<keyword evidence="2" id="KW-1185">Reference proteome</keyword>
<dbReference type="AlphaFoldDB" id="A0A941E2A8"/>
<accession>A0A941E2A8</accession>
<dbReference type="RefSeq" id="WP_212675239.1">
    <property type="nucleotide sequence ID" value="NZ_JAGSPJ010000003.1"/>
</dbReference>
<dbReference type="Proteomes" id="UP000678545">
    <property type="component" value="Unassembled WGS sequence"/>
</dbReference>
<name>A0A941E2A8_9BURK</name>
<sequence>MKTHPIQNSDGTLRGFEISSTWVLFWPLLKVLKSVEGVSEVKRQWFNEDRVIFKYFNVPAVINEPWGDNSRYWVGLQEPDVHPSIDISPLRLAFENYSGFTIFYLTKKVPSNGI</sequence>
<evidence type="ECO:0000313" key="1">
    <source>
        <dbReference type="EMBL" id="MBR7800106.1"/>
    </source>
</evidence>
<protein>
    <submittedName>
        <fullName evidence="1">Uncharacterized protein</fullName>
    </submittedName>
</protein>